<reference evidence="3" key="1">
    <citation type="submission" date="2023-03" db="EMBL/GenBank/DDBJ databases">
        <title>Andean soil-derived lignocellulolytic bacterial consortium as a source of novel taxa and putative plastic-active enzymes.</title>
        <authorList>
            <person name="Diaz-Garcia L."/>
            <person name="Chuvochina M."/>
            <person name="Feuerriegel G."/>
            <person name="Bunk B."/>
            <person name="Sproer C."/>
            <person name="Streit W.R."/>
            <person name="Rodriguez L.M."/>
            <person name="Overmann J."/>
            <person name="Jimenez D.J."/>
        </authorList>
    </citation>
    <scope>NUCLEOTIDE SEQUENCE</scope>
    <source>
        <strain evidence="3">MAG 7</strain>
    </source>
</reference>
<accession>A0AAJ5WPC9</accession>
<evidence type="ECO:0000313" key="4">
    <source>
        <dbReference type="Proteomes" id="UP001220610"/>
    </source>
</evidence>
<keyword evidence="1" id="KW-0812">Transmembrane</keyword>
<dbReference type="PANTHER" id="PTHR34220:SF7">
    <property type="entry name" value="SENSOR HISTIDINE KINASE YPDA"/>
    <property type="match status" value="1"/>
</dbReference>
<keyword evidence="1" id="KW-0472">Membrane</keyword>
<sequence>MKKGAPVKEMFRLTWLMAGFMAVMIFFFKFIETGLTPKIFIAPTLIGSLFFFMGLVNITLLKSAPPTIYQPPIKKHWKWYLLSFFCSFVVVQLYWPVFAYFADENWHRLNNMQHFITFTMISVLFNILTLSMQLFVCLLHEKAKADVENAQLKTANMQAVNALLRQQIHPHFLFNALSVLKTLYKSDTRAGEHYLGHLANFLRASLSDVQEKMVKLGDEINLCNDYLEMQRLRFGKALAVDIDLPADTLQEGQVPSFSIQPLLENAIKHNEVTEAAPLHIRVYCQEPYLVVCNNLQLKRHPEPSSGKGLLNLMERYRLLSNEEVLIDASPEHFSVSIKILHP</sequence>
<feature type="transmembrane region" description="Helical" evidence="1">
    <location>
        <begin position="114"/>
        <end position="139"/>
    </location>
</feature>
<keyword evidence="1" id="KW-1133">Transmembrane helix</keyword>
<dbReference type="Proteomes" id="UP001220610">
    <property type="component" value="Chromosome"/>
</dbReference>
<dbReference type="EMBL" id="CP119311">
    <property type="protein sequence ID" value="WEK34315.1"/>
    <property type="molecule type" value="Genomic_DNA"/>
</dbReference>
<proteinExistence type="predicted"/>
<dbReference type="InterPro" id="IPR010559">
    <property type="entry name" value="Sig_transdc_His_kin_internal"/>
</dbReference>
<dbReference type="Gene3D" id="3.30.565.10">
    <property type="entry name" value="Histidine kinase-like ATPase, C-terminal domain"/>
    <property type="match status" value="1"/>
</dbReference>
<evidence type="ECO:0000259" key="2">
    <source>
        <dbReference type="Pfam" id="PF06580"/>
    </source>
</evidence>
<protein>
    <submittedName>
        <fullName evidence="3">Histidine kinase</fullName>
    </submittedName>
</protein>
<evidence type="ECO:0000256" key="1">
    <source>
        <dbReference type="SAM" id="Phobius"/>
    </source>
</evidence>
<dbReference type="InterPro" id="IPR050640">
    <property type="entry name" value="Bact_2-comp_sensor_kinase"/>
</dbReference>
<dbReference type="AlphaFoldDB" id="A0AAJ5WPC9"/>
<dbReference type="Pfam" id="PF06580">
    <property type="entry name" value="His_kinase"/>
    <property type="match status" value="1"/>
</dbReference>
<organism evidence="3 4">
    <name type="scientific">Candidatus Pseudobacter hemicellulosilyticus</name>
    <dbReference type="NCBI Taxonomy" id="3121375"/>
    <lineage>
        <taxon>Bacteria</taxon>
        <taxon>Pseudomonadati</taxon>
        <taxon>Bacteroidota</taxon>
        <taxon>Chitinophagia</taxon>
        <taxon>Chitinophagales</taxon>
        <taxon>Chitinophagaceae</taxon>
        <taxon>Pseudobacter</taxon>
    </lineage>
</organism>
<feature type="transmembrane region" description="Helical" evidence="1">
    <location>
        <begin position="12"/>
        <end position="31"/>
    </location>
</feature>
<keyword evidence="3" id="KW-0808">Transferase</keyword>
<gene>
    <name evidence="3" type="ORF">P0Y53_17655</name>
</gene>
<dbReference type="GO" id="GO:0000155">
    <property type="term" value="F:phosphorelay sensor kinase activity"/>
    <property type="evidence" value="ECO:0007669"/>
    <property type="project" value="InterPro"/>
</dbReference>
<name>A0AAJ5WPC9_9BACT</name>
<dbReference type="InterPro" id="IPR036890">
    <property type="entry name" value="HATPase_C_sf"/>
</dbReference>
<feature type="transmembrane region" description="Helical" evidence="1">
    <location>
        <begin position="37"/>
        <end position="58"/>
    </location>
</feature>
<feature type="transmembrane region" description="Helical" evidence="1">
    <location>
        <begin position="79"/>
        <end position="102"/>
    </location>
</feature>
<evidence type="ECO:0000313" key="3">
    <source>
        <dbReference type="EMBL" id="WEK34315.1"/>
    </source>
</evidence>
<dbReference type="PANTHER" id="PTHR34220">
    <property type="entry name" value="SENSOR HISTIDINE KINASE YPDA"/>
    <property type="match status" value="1"/>
</dbReference>
<dbReference type="GO" id="GO:0016020">
    <property type="term" value="C:membrane"/>
    <property type="evidence" value="ECO:0007669"/>
    <property type="project" value="InterPro"/>
</dbReference>
<feature type="domain" description="Signal transduction histidine kinase internal region" evidence="2">
    <location>
        <begin position="163"/>
        <end position="237"/>
    </location>
</feature>
<keyword evidence="3" id="KW-0418">Kinase</keyword>